<accession>A0A0A9AS21</accession>
<reference evidence="1" key="1">
    <citation type="submission" date="2014-09" db="EMBL/GenBank/DDBJ databases">
        <authorList>
            <person name="Magalhaes I.L.F."/>
            <person name="Oliveira U."/>
            <person name="Santos F.R."/>
            <person name="Vidigal T.H.D.A."/>
            <person name="Brescovit A.D."/>
            <person name="Santos A.J."/>
        </authorList>
    </citation>
    <scope>NUCLEOTIDE SEQUENCE</scope>
    <source>
        <tissue evidence="1">Shoot tissue taken approximately 20 cm above the soil surface</tissue>
    </source>
</reference>
<organism evidence="1">
    <name type="scientific">Arundo donax</name>
    <name type="common">Giant reed</name>
    <name type="synonym">Donax arundinaceus</name>
    <dbReference type="NCBI Taxonomy" id="35708"/>
    <lineage>
        <taxon>Eukaryota</taxon>
        <taxon>Viridiplantae</taxon>
        <taxon>Streptophyta</taxon>
        <taxon>Embryophyta</taxon>
        <taxon>Tracheophyta</taxon>
        <taxon>Spermatophyta</taxon>
        <taxon>Magnoliopsida</taxon>
        <taxon>Liliopsida</taxon>
        <taxon>Poales</taxon>
        <taxon>Poaceae</taxon>
        <taxon>PACMAD clade</taxon>
        <taxon>Arundinoideae</taxon>
        <taxon>Arundineae</taxon>
        <taxon>Arundo</taxon>
    </lineage>
</organism>
<name>A0A0A9AS21_ARUDO</name>
<proteinExistence type="predicted"/>
<dbReference type="AlphaFoldDB" id="A0A0A9AS21"/>
<reference evidence="1" key="2">
    <citation type="journal article" date="2015" name="Data Brief">
        <title>Shoot transcriptome of the giant reed, Arundo donax.</title>
        <authorList>
            <person name="Barrero R.A."/>
            <person name="Guerrero F.D."/>
            <person name="Moolhuijzen P."/>
            <person name="Goolsby J.A."/>
            <person name="Tidwell J."/>
            <person name="Bellgard S.E."/>
            <person name="Bellgard M.I."/>
        </authorList>
    </citation>
    <scope>NUCLEOTIDE SEQUENCE</scope>
    <source>
        <tissue evidence="1">Shoot tissue taken approximately 20 cm above the soil surface</tissue>
    </source>
</reference>
<protein>
    <submittedName>
        <fullName evidence="1">Uncharacterized protein</fullName>
    </submittedName>
</protein>
<dbReference type="EMBL" id="GBRH01245262">
    <property type="protein sequence ID" value="JAD52633.1"/>
    <property type="molecule type" value="Transcribed_RNA"/>
</dbReference>
<sequence>MQFDGIGGEGLEKLAAPTLKCHGVVIHTIFIESRSAL</sequence>
<evidence type="ECO:0000313" key="1">
    <source>
        <dbReference type="EMBL" id="JAD52633.1"/>
    </source>
</evidence>